<evidence type="ECO:0000256" key="1">
    <source>
        <dbReference type="ARBA" id="ARBA00009981"/>
    </source>
</evidence>
<dbReference type="InterPro" id="IPR036165">
    <property type="entry name" value="YefM-like_sf"/>
</dbReference>
<evidence type="ECO:0000313" key="2">
    <source>
        <dbReference type="EMBL" id="KKN31111.1"/>
    </source>
</evidence>
<dbReference type="InterPro" id="IPR006442">
    <property type="entry name" value="Antitoxin_Phd/YefM"/>
</dbReference>
<dbReference type="Pfam" id="PF02604">
    <property type="entry name" value="PhdYeFM_antitox"/>
    <property type="match status" value="1"/>
</dbReference>
<dbReference type="SUPFAM" id="SSF143120">
    <property type="entry name" value="YefM-like"/>
    <property type="match status" value="1"/>
</dbReference>
<comment type="similarity">
    <text evidence="1">Belongs to the phD/YefM antitoxin family.</text>
</comment>
<gene>
    <name evidence="2" type="ORF">LCGC14_0827180</name>
</gene>
<protein>
    <recommendedName>
        <fullName evidence="3">Antitoxin</fullName>
    </recommendedName>
</protein>
<dbReference type="Gene3D" id="3.40.1620.10">
    <property type="entry name" value="YefM-like domain"/>
    <property type="match status" value="1"/>
</dbReference>
<dbReference type="EMBL" id="LAZR01002355">
    <property type="protein sequence ID" value="KKN31111.1"/>
    <property type="molecule type" value="Genomic_DNA"/>
</dbReference>
<accession>A0A0F9S1V3</accession>
<sequence length="97" mass="10543">MKTVSATLAAKNFGQVLDNARSGHITIEKQGRPVAVVYSYDESQAIEEMKMRDLKHSLEQGLKELAAGKVTPFDGNAVARIRAKGRKRAAASKMELG</sequence>
<dbReference type="NCBIfam" id="TIGR01552">
    <property type="entry name" value="phd_fam"/>
    <property type="match status" value="1"/>
</dbReference>
<dbReference type="AlphaFoldDB" id="A0A0F9S1V3"/>
<reference evidence="2" key="1">
    <citation type="journal article" date="2015" name="Nature">
        <title>Complex archaea that bridge the gap between prokaryotes and eukaryotes.</title>
        <authorList>
            <person name="Spang A."/>
            <person name="Saw J.H."/>
            <person name="Jorgensen S.L."/>
            <person name="Zaremba-Niedzwiedzka K."/>
            <person name="Martijn J."/>
            <person name="Lind A.E."/>
            <person name="van Eijk R."/>
            <person name="Schleper C."/>
            <person name="Guy L."/>
            <person name="Ettema T.J."/>
        </authorList>
    </citation>
    <scope>NUCLEOTIDE SEQUENCE</scope>
</reference>
<comment type="caution">
    <text evidence="2">The sequence shown here is derived from an EMBL/GenBank/DDBJ whole genome shotgun (WGS) entry which is preliminary data.</text>
</comment>
<proteinExistence type="inferred from homology"/>
<evidence type="ECO:0008006" key="3">
    <source>
        <dbReference type="Google" id="ProtNLM"/>
    </source>
</evidence>
<organism evidence="2">
    <name type="scientific">marine sediment metagenome</name>
    <dbReference type="NCBI Taxonomy" id="412755"/>
    <lineage>
        <taxon>unclassified sequences</taxon>
        <taxon>metagenomes</taxon>
        <taxon>ecological metagenomes</taxon>
    </lineage>
</organism>
<name>A0A0F9S1V3_9ZZZZ</name>